<feature type="compositionally biased region" description="Acidic residues" evidence="5">
    <location>
        <begin position="361"/>
        <end position="371"/>
    </location>
</feature>
<dbReference type="InterPro" id="IPR038286">
    <property type="entry name" value="IPK_sf"/>
</dbReference>
<dbReference type="Proteomes" id="UP000813444">
    <property type="component" value="Unassembled WGS sequence"/>
</dbReference>
<dbReference type="EMBL" id="JAGPNK010000005">
    <property type="protein sequence ID" value="KAH7320809.1"/>
    <property type="molecule type" value="Genomic_DNA"/>
</dbReference>
<feature type="compositionally biased region" description="Low complexity" evidence="5">
    <location>
        <begin position="821"/>
        <end position="839"/>
    </location>
</feature>
<dbReference type="PANTHER" id="PTHR12400:SF21">
    <property type="entry name" value="KINASE"/>
    <property type="match status" value="1"/>
</dbReference>
<dbReference type="SUPFAM" id="SSF56104">
    <property type="entry name" value="SAICAR synthase-like"/>
    <property type="match status" value="1"/>
</dbReference>
<comment type="similarity">
    <text evidence="1 4">Belongs to the inositol phosphokinase (IPK) family.</text>
</comment>
<keyword evidence="3 4" id="KW-0418">Kinase</keyword>
<dbReference type="Gene3D" id="3.30.470.160">
    <property type="entry name" value="Inositol polyphosphate kinase"/>
    <property type="match status" value="1"/>
</dbReference>
<dbReference type="GO" id="GO:0032958">
    <property type="term" value="P:inositol phosphate biosynthetic process"/>
    <property type="evidence" value="ECO:0007669"/>
    <property type="project" value="InterPro"/>
</dbReference>
<dbReference type="OrthoDB" id="2573163at2759"/>
<name>A0A8K0WRV4_9HYPO</name>
<feature type="compositionally biased region" description="Basic and acidic residues" evidence="5">
    <location>
        <begin position="284"/>
        <end position="301"/>
    </location>
</feature>
<evidence type="ECO:0000256" key="5">
    <source>
        <dbReference type="SAM" id="MobiDB-lite"/>
    </source>
</evidence>
<evidence type="ECO:0000313" key="7">
    <source>
        <dbReference type="Proteomes" id="UP000813444"/>
    </source>
</evidence>
<dbReference type="InterPro" id="IPR005522">
    <property type="entry name" value="IPK"/>
</dbReference>
<feature type="compositionally biased region" description="Basic and acidic residues" evidence="5">
    <location>
        <begin position="106"/>
        <end position="121"/>
    </location>
</feature>
<feature type="region of interest" description="Disordered" evidence="5">
    <location>
        <begin position="646"/>
        <end position="718"/>
    </location>
</feature>
<evidence type="ECO:0000256" key="1">
    <source>
        <dbReference type="ARBA" id="ARBA00007374"/>
    </source>
</evidence>
<dbReference type="GO" id="GO:0000824">
    <property type="term" value="F:inositol-1,4,5,6-tetrakisphosphate 3-kinase activity"/>
    <property type="evidence" value="ECO:0007669"/>
    <property type="project" value="TreeGrafter"/>
</dbReference>
<dbReference type="Pfam" id="PF03770">
    <property type="entry name" value="IPK"/>
    <property type="match status" value="1"/>
</dbReference>
<organism evidence="6 7">
    <name type="scientific">Stachybotrys elegans</name>
    <dbReference type="NCBI Taxonomy" id="80388"/>
    <lineage>
        <taxon>Eukaryota</taxon>
        <taxon>Fungi</taxon>
        <taxon>Dikarya</taxon>
        <taxon>Ascomycota</taxon>
        <taxon>Pezizomycotina</taxon>
        <taxon>Sordariomycetes</taxon>
        <taxon>Hypocreomycetidae</taxon>
        <taxon>Hypocreales</taxon>
        <taxon>Stachybotryaceae</taxon>
        <taxon>Stachybotrys</taxon>
    </lineage>
</organism>
<protein>
    <recommendedName>
        <fullName evidence="4">Kinase</fullName>
        <ecNumber evidence="4">2.7.-.-</ecNumber>
    </recommendedName>
</protein>
<feature type="compositionally biased region" description="Basic and acidic residues" evidence="5">
    <location>
        <begin position="238"/>
        <end position="247"/>
    </location>
</feature>
<gene>
    <name evidence="6" type="ORF">B0I35DRAFT_407848</name>
</gene>
<evidence type="ECO:0000256" key="2">
    <source>
        <dbReference type="ARBA" id="ARBA00022679"/>
    </source>
</evidence>
<feature type="compositionally biased region" description="Polar residues" evidence="5">
    <location>
        <begin position="221"/>
        <end position="233"/>
    </location>
</feature>
<dbReference type="PANTHER" id="PTHR12400">
    <property type="entry name" value="INOSITOL POLYPHOSPHATE KINASE"/>
    <property type="match status" value="1"/>
</dbReference>
<keyword evidence="2 4" id="KW-0808">Transferase</keyword>
<reference evidence="6" key="1">
    <citation type="journal article" date="2021" name="Nat. Commun.">
        <title>Genetic determinants of endophytism in the Arabidopsis root mycobiome.</title>
        <authorList>
            <person name="Mesny F."/>
            <person name="Miyauchi S."/>
            <person name="Thiergart T."/>
            <person name="Pickel B."/>
            <person name="Atanasova L."/>
            <person name="Karlsson M."/>
            <person name="Huettel B."/>
            <person name="Barry K.W."/>
            <person name="Haridas S."/>
            <person name="Chen C."/>
            <person name="Bauer D."/>
            <person name="Andreopoulos W."/>
            <person name="Pangilinan J."/>
            <person name="LaButti K."/>
            <person name="Riley R."/>
            <person name="Lipzen A."/>
            <person name="Clum A."/>
            <person name="Drula E."/>
            <person name="Henrissat B."/>
            <person name="Kohler A."/>
            <person name="Grigoriev I.V."/>
            <person name="Martin F.M."/>
            <person name="Hacquard S."/>
        </authorList>
    </citation>
    <scope>NUCLEOTIDE SEQUENCE</scope>
    <source>
        <strain evidence="6">MPI-CAGE-CH-0235</strain>
    </source>
</reference>
<feature type="compositionally biased region" description="Basic and acidic residues" evidence="5">
    <location>
        <begin position="194"/>
        <end position="211"/>
    </location>
</feature>
<dbReference type="GO" id="GO:0005737">
    <property type="term" value="C:cytoplasm"/>
    <property type="evidence" value="ECO:0007669"/>
    <property type="project" value="TreeGrafter"/>
</dbReference>
<feature type="region of interest" description="Disordered" evidence="5">
    <location>
        <begin position="584"/>
        <end position="622"/>
    </location>
</feature>
<feature type="region of interest" description="Disordered" evidence="5">
    <location>
        <begin position="33"/>
        <end position="371"/>
    </location>
</feature>
<accession>A0A8K0WRV4</accession>
<feature type="compositionally biased region" description="Basic and acidic residues" evidence="5">
    <location>
        <begin position="322"/>
        <end position="338"/>
    </location>
</feature>
<feature type="compositionally biased region" description="Basic and acidic residues" evidence="5">
    <location>
        <begin position="676"/>
        <end position="686"/>
    </location>
</feature>
<dbReference type="EC" id="2.7.-.-" evidence="4"/>
<feature type="region of interest" description="Disordered" evidence="5">
    <location>
        <begin position="774"/>
        <end position="850"/>
    </location>
</feature>
<proteinExistence type="inferred from homology"/>
<evidence type="ECO:0000256" key="3">
    <source>
        <dbReference type="ARBA" id="ARBA00022777"/>
    </source>
</evidence>
<sequence>MAGRERERVSAAPYYSSSFSDIHDIRDMLMDRQEFHDRSRGAPSSTFGLDRRAPDSHKSQTFSYSTSPVELSTTPTKSNSLANLSSTPTQRSEDDAALALRSSGRPRPEHRASIGPEKTEKIWSIGSGEGKDEDGLVEQSVAEAMAGLEHNTRSRKASYSLRFFKEGLPPDEKARRRDTKATLKDRISPTVEEEGTKKAPAHDESRTEAKAHPPKPKRQLSRSGQPLHTTPPASTRIDYFDLRKDDVNGNGIAEPRLPEADAAASAVTSSEGVEPVPASSPPDVDDRRSSDATELGESHDDVEADESGEEKISSAVFLPHNDLPDSRPDDNKCAEPSRARHRRSSSQASNAHPWLVKADEPEPEIQDEDEEGVRDFVPREKLQSSAQQVSCMDRADEAVVEDDFEVKHPTASSTSRKVTKHEDHVHDHQHQERQPVEAIELIPYKHQVGGHTTLWRFSRRAVCKQLNNRENEFYETIERYHRELLPFLPRYIGVLNVTFQKQPRRKSTVKKEDAAASEWKKLQGQITDEGVVIEPEPVQTETQEEAPARIISQSLANTNVQVPTVTFYDNRHILPRNLLQPSSPVPEVHRRRSASAAKVLETKSHVSRSRPSMEERPNSWGATTVNKRLRNEVFNDAFLKQPIEIQKHRRPHQRSIPRPDIQRLLRPTTSVPSFPRESELTEETKTAPEASQQAPAPPLFTQTHSDIGPDALHLLPEDKKISNLKDVTGTSAPEPETMKLNLAVKKKRRYSAGGLRRKPIDVRDSRGNLKYFEEADDAGYGGDGEGGNQVEPNGAHAEDNDDVHELEERKRGRMTIDTNQSADASAAPSALPSPAVEPSLIPRPVNPKEAKGQRDRVEYFLLLEDLTAGMKRPCMMDLKMGTRQYGVDATPKKQKSQQEKCLSTTSAELGVRICGLQVWNARTQNYEFQDKYFGRSLKAGAEFQNALKKFLYNGIDLHSILRHIPSVLRKLAQLEQIIRGLHGYRFYAASLLMFYDGDCQEETTDYETAYDSMTDAFTDTEEPLRRRKKNRGEIDFKMADFANSLTPLDRVKGNACPPHHPDAPDGGFLKGLRSLRRYFLQIQMEVRAELGLDPRGRLAHSADGDFEMLEEEDPGMISL</sequence>
<dbReference type="AlphaFoldDB" id="A0A8K0WRV4"/>
<feature type="compositionally biased region" description="Polar residues" evidence="5">
    <location>
        <begin position="59"/>
        <end position="90"/>
    </location>
</feature>
<feature type="region of interest" description="Disordered" evidence="5">
    <location>
        <begin position="407"/>
        <end position="433"/>
    </location>
</feature>
<evidence type="ECO:0000256" key="4">
    <source>
        <dbReference type="RuleBase" id="RU363090"/>
    </source>
</evidence>
<dbReference type="GO" id="GO:0005634">
    <property type="term" value="C:nucleus"/>
    <property type="evidence" value="ECO:0007669"/>
    <property type="project" value="TreeGrafter"/>
</dbReference>
<feature type="compositionally biased region" description="Basic and acidic residues" evidence="5">
    <location>
        <begin position="49"/>
        <end position="58"/>
    </location>
</feature>
<evidence type="ECO:0000313" key="6">
    <source>
        <dbReference type="EMBL" id="KAH7320809.1"/>
    </source>
</evidence>
<keyword evidence="7" id="KW-1185">Reference proteome</keyword>
<dbReference type="GO" id="GO:0046854">
    <property type="term" value="P:phosphatidylinositol phosphate biosynthetic process"/>
    <property type="evidence" value="ECO:0007669"/>
    <property type="project" value="TreeGrafter"/>
</dbReference>
<dbReference type="GO" id="GO:0008440">
    <property type="term" value="F:inositol-1,4,5-trisphosphate 3-kinase activity"/>
    <property type="evidence" value="ECO:0007669"/>
    <property type="project" value="TreeGrafter"/>
</dbReference>
<feature type="compositionally biased region" description="Basic and acidic residues" evidence="5">
    <location>
        <begin position="163"/>
        <end position="187"/>
    </location>
</feature>
<feature type="compositionally biased region" description="Basic and acidic residues" evidence="5">
    <location>
        <begin position="420"/>
        <end position="433"/>
    </location>
</feature>
<comment type="caution">
    <text evidence="6">The sequence shown here is derived from an EMBL/GenBank/DDBJ whole genome shotgun (WGS) entry which is preliminary data.</text>
</comment>